<dbReference type="RefSeq" id="WP_132529912.1">
    <property type="nucleotide sequence ID" value="NZ_BMJO01000003.1"/>
</dbReference>
<dbReference type="PANTHER" id="PTHR30273">
    <property type="entry name" value="PERIPLASMIC SIGNAL SENSOR AND SIGMA FACTOR ACTIVATOR FECR-RELATED"/>
    <property type="match status" value="1"/>
</dbReference>
<keyword evidence="1" id="KW-0472">Membrane</keyword>
<reference evidence="4 5" key="1">
    <citation type="submission" date="2019-03" db="EMBL/GenBank/DDBJ databases">
        <title>Genomic Encyclopedia of Type Strains, Phase IV (KMG-IV): sequencing the most valuable type-strain genomes for metagenomic binning, comparative biology and taxonomic classification.</title>
        <authorList>
            <person name="Goeker M."/>
        </authorList>
    </citation>
    <scope>NUCLEOTIDE SEQUENCE [LARGE SCALE GENOMIC DNA]</scope>
    <source>
        <strain evidence="4 5">DSM 103236</strain>
    </source>
</reference>
<dbReference type="Proteomes" id="UP000295684">
    <property type="component" value="Unassembled WGS sequence"/>
</dbReference>
<comment type="caution">
    <text evidence="4">The sequence shown here is derived from an EMBL/GenBank/DDBJ whole genome shotgun (WGS) entry which is preliminary data.</text>
</comment>
<dbReference type="GO" id="GO:0016989">
    <property type="term" value="F:sigma factor antagonist activity"/>
    <property type="evidence" value="ECO:0007669"/>
    <property type="project" value="TreeGrafter"/>
</dbReference>
<name>A0A4R2HJ92_9SPHI</name>
<evidence type="ECO:0000259" key="3">
    <source>
        <dbReference type="Pfam" id="PF16344"/>
    </source>
</evidence>
<dbReference type="EMBL" id="SLWO01000002">
    <property type="protein sequence ID" value="TCO28856.1"/>
    <property type="molecule type" value="Genomic_DNA"/>
</dbReference>
<dbReference type="InterPro" id="IPR006860">
    <property type="entry name" value="FecR"/>
</dbReference>
<dbReference type="Pfam" id="PF16344">
    <property type="entry name" value="FecR_C"/>
    <property type="match status" value="1"/>
</dbReference>
<feature type="domain" description="FecR protein" evidence="2">
    <location>
        <begin position="165"/>
        <end position="259"/>
    </location>
</feature>
<dbReference type="Gene3D" id="3.55.50.30">
    <property type="match status" value="1"/>
</dbReference>
<accession>A0A4R2HJ92</accession>
<evidence type="ECO:0000313" key="4">
    <source>
        <dbReference type="EMBL" id="TCO28856.1"/>
    </source>
</evidence>
<sequence length="374" mass="41531">MMPRQYDIDDLLQKFKNGSIQPDELDFLETWYLNWKPENQDIGAEDIKQAQERVWVKLNPSPKKHQLWQWLSAAAAVFLIAAIFWPGQTNYTKKQTLTHQQIKEIKPGSNKAILTLAGGKDVVLGKNISGNISTQGEVSISQKNDGTLVYAKSNVSKNKADLFNKVTTPRGGEYQLVLSDGTKVWLNAASSITFPVAFTGGKRSVTVTGEAYFEVAHDQNKPFIVSAADQQITVLGTHFNVSAYAEDEQTTTALISGLINVRKGNSGKFQLVHPGQGAVTSLANQGISIEPINTDEVLSWKNGYFQFDNQSIYTIMKIMSRWYDVDVEFLDKKSTERFGGTFSRAKNLSESLANLEKLGKVHFKITSGKVIVSN</sequence>
<dbReference type="AlphaFoldDB" id="A0A4R2HJ92"/>
<evidence type="ECO:0000313" key="5">
    <source>
        <dbReference type="Proteomes" id="UP000295684"/>
    </source>
</evidence>
<dbReference type="InterPro" id="IPR032508">
    <property type="entry name" value="FecR_C"/>
</dbReference>
<dbReference type="Pfam" id="PF04773">
    <property type="entry name" value="FecR"/>
    <property type="match status" value="1"/>
</dbReference>
<dbReference type="OrthoDB" id="1099963at2"/>
<keyword evidence="1" id="KW-0812">Transmembrane</keyword>
<gene>
    <name evidence="4" type="ORF">EV200_102273</name>
</gene>
<feature type="transmembrane region" description="Helical" evidence="1">
    <location>
        <begin position="67"/>
        <end position="85"/>
    </location>
</feature>
<dbReference type="FunFam" id="2.60.120.1440:FF:000001">
    <property type="entry name" value="Putative anti-sigma factor"/>
    <property type="match status" value="1"/>
</dbReference>
<evidence type="ECO:0000256" key="1">
    <source>
        <dbReference type="SAM" id="Phobius"/>
    </source>
</evidence>
<dbReference type="Gene3D" id="2.60.120.1440">
    <property type="match status" value="1"/>
</dbReference>
<evidence type="ECO:0000259" key="2">
    <source>
        <dbReference type="Pfam" id="PF04773"/>
    </source>
</evidence>
<dbReference type="InterPro" id="IPR012373">
    <property type="entry name" value="Ferrdict_sens_TM"/>
</dbReference>
<dbReference type="PIRSF" id="PIRSF018266">
    <property type="entry name" value="FecR"/>
    <property type="match status" value="1"/>
</dbReference>
<feature type="domain" description="Protein FecR C-terminal" evidence="3">
    <location>
        <begin position="304"/>
        <end position="372"/>
    </location>
</feature>
<protein>
    <submittedName>
        <fullName evidence="4">FecR family protein</fullName>
    </submittedName>
</protein>
<organism evidence="4 5">
    <name type="scientific">Pedobacter psychrotolerans</name>
    <dbReference type="NCBI Taxonomy" id="1843235"/>
    <lineage>
        <taxon>Bacteria</taxon>
        <taxon>Pseudomonadati</taxon>
        <taxon>Bacteroidota</taxon>
        <taxon>Sphingobacteriia</taxon>
        <taxon>Sphingobacteriales</taxon>
        <taxon>Sphingobacteriaceae</taxon>
        <taxon>Pedobacter</taxon>
    </lineage>
</organism>
<dbReference type="PANTHER" id="PTHR30273:SF2">
    <property type="entry name" value="PROTEIN FECR"/>
    <property type="match status" value="1"/>
</dbReference>
<keyword evidence="1" id="KW-1133">Transmembrane helix</keyword>
<proteinExistence type="predicted"/>